<gene>
    <name evidence="2" type="ORF">QE417_001833</name>
</gene>
<evidence type="ECO:0000313" key="3">
    <source>
        <dbReference type="Proteomes" id="UP001258315"/>
    </source>
</evidence>
<organism evidence="2 3">
    <name type="scientific">Mucilaginibacter terrae</name>
    <dbReference type="NCBI Taxonomy" id="1955052"/>
    <lineage>
        <taxon>Bacteria</taxon>
        <taxon>Pseudomonadati</taxon>
        <taxon>Bacteroidota</taxon>
        <taxon>Sphingobacteriia</taxon>
        <taxon>Sphingobacteriales</taxon>
        <taxon>Sphingobacteriaceae</taxon>
        <taxon>Mucilaginibacter</taxon>
    </lineage>
</organism>
<sequence length="199" mass="23006">MKRLIYLLLLLCTTLVNAQVADTFNQSKQLKSLFAKGFVHKGKDSLVYQKLFFDKFPANFSSFDALFGYDDVKGAAPLYNEANQYIDKLFFTKAANAKQKARKFIGIAMNGQWDADAISHFQHQLQDFTVSNFATFLKELNKLKSKEEIESVWQFCFDVESSGYRKRYYETLHDKLGKNQPMIDILYSAYKKASSKQIH</sequence>
<name>A0ABU3GT75_9SPHI</name>
<feature type="signal peptide" evidence="1">
    <location>
        <begin position="1"/>
        <end position="18"/>
    </location>
</feature>
<keyword evidence="3" id="KW-1185">Reference proteome</keyword>
<proteinExistence type="predicted"/>
<reference evidence="3" key="1">
    <citation type="submission" date="2023-07" db="EMBL/GenBank/DDBJ databases">
        <title>Functional and genomic diversity of the sorghum phyllosphere microbiome.</title>
        <authorList>
            <person name="Shade A."/>
        </authorList>
    </citation>
    <scope>NUCLEOTIDE SEQUENCE [LARGE SCALE GENOMIC DNA]</scope>
    <source>
        <strain evidence="3">SORGH_AS_0422</strain>
    </source>
</reference>
<dbReference type="Proteomes" id="UP001258315">
    <property type="component" value="Unassembled WGS sequence"/>
</dbReference>
<accession>A0ABU3GT75</accession>
<dbReference type="RefSeq" id="WP_311949447.1">
    <property type="nucleotide sequence ID" value="NZ_JAVLVU010000001.1"/>
</dbReference>
<keyword evidence="1" id="KW-0732">Signal</keyword>
<protein>
    <submittedName>
        <fullName evidence="2">Uncharacterized protein</fullName>
    </submittedName>
</protein>
<comment type="caution">
    <text evidence="2">The sequence shown here is derived from an EMBL/GenBank/DDBJ whole genome shotgun (WGS) entry which is preliminary data.</text>
</comment>
<evidence type="ECO:0000256" key="1">
    <source>
        <dbReference type="SAM" id="SignalP"/>
    </source>
</evidence>
<feature type="chain" id="PRO_5045371663" evidence="1">
    <location>
        <begin position="19"/>
        <end position="199"/>
    </location>
</feature>
<evidence type="ECO:0000313" key="2">
    <source>
        <dbReference type="EMBL" id="MDT3402761.1"/>
    </source>
</evidence>
<dbReference type="EMBL" id="JAVLVU010000001">
    <property type="protein sequence ID" value="MDT3402761.1"/>
    <property type="molecule type" value="Genomic_DNA"/>
</dbReference>